<feature type="chain" id="PRO_5015888626" evidence="1">
    <location>
        <begin position="18"/>
        <end position="142"/>
    </location>
</feature>
<dbReference type="Gene3D" id="1.10.238.20">
    <property type="entry name" value="Pheromone/general odorant binding protein domain"/>
    <property type="match status" value="1"/>
</dbReference>
<dbReference type="GO" id="GO:0005549">
    <property type="term" value="F:odorant binding"/>
    <property type="evidence" value="ECO:0007669"/>
    <property type="project" value="InterPro"/>
</dbReference>
<dbReference type="Proteomes" id="UP000095300">
    <property type="component" value="Unassembled WGS sequence"/>
</dbReference>
<name>A0A2Y9D4S1_STOCA</name>
<keyword evidence="1" id="KW-0732">Signal</keyword>
<dbReference type="Pfam" id="PF01395">
    <property type="entry name" value="PBP_GOBP"/>
    <property type="match status" value="1"/>
</dbReference>
<feature type="signal peptide" evidence="1">
    <location>
        <begin position="1"/>
        <end position="17"/>
    </location>
</feature>
<keyword evidence="3" id="KW-1185">Reference proteome</keyword>
<dbReference type="AlphaFoldDB" id="A0A2Y9D4S1"/>
<dbReference type="VEuPathDB" id="VectorBase:SCAU016903"/>
<sequence length="142" mass="16713">MKLIYFVSYSLIILSSGAKCETMEDFAYMWNHCIQQFPLSGDELSLMMNDTYHNPSQYNNNIKCFRKCIVEQYGWFVDDVFMEDVYIQLQATNVLSTHIDKLHEFAKECRQKGGANKCDKVHHIMYCMDSKVNKHLVSLQEF</sequence>
<dbReference type="InterPro" id="IPR036728">
    <property type="entry name" value="PBP_GOBP_sf"/>
</dbReference>
<dbReference type="CDD" id="cd23992">
    <property type="entry name" value="PBP_GOBP"/>
    <property type="match status" value="1"/>
</dbReference>
<organism evidence="2 3">
    <name type="scientific">Stomoxys calcitrans</name>
    <name type="common">Stable fly</name>
    <name type="synonym">Conops calcitrans</name>
    <dbReference type="NCBI Taxonomy" id="35570"/>
    <lineage>
        <taxon>Eukaryota</taxon>
        <taxon>Metazoa</taxon>
        <taxon>Ecdysozoa</taxon>
        <taxon>Arthropoda</taxon>
        <taxon>Hexapoda</taxon>
        <taxon>Insecta</taxon>
        <taxon>Pterygota</taxon>
        <taxon>Neoptera</taxon>
        <taxon>Endopterygota</taxon>
        <taxon>Diptera</taxon>
        <taxon>Brachycera</taxon>
        <taxon>Muscomorpha</taxon>
        <taxon>Muscoidea</taxon>
        <taxon>Muscidae</taxon>
        <taxon>Stomoxys</taxon>
    </lineage>
</organism>
<evidence type="ECO:0000256" key="1">
    <source>
        <dbReference type="SAM" id="SignalP"/>
    </source>
</evidence>
<evidence type="ECO:0000313" key="3">
    <source>
        <dbReference type="Proteomes" id="UP000095300"/>
    </source>
</evidence>
<reference evidence="2" key="1">
    <citation type="submission" date="2020-05" db="UniProtKB">
        <authorList>
            <consortium name="EnsemblMetazoa"/>
        </authorList>
    </citation>
    <scope>IDENTIFICATION</scope>
    <source>
        <strain evidence="2">USDA</strain>
    </source>
</reference>
<accession>A0A2Y9D4S1</accession>
<protein>
    <submittedName>
        <fullName evidence="2">Uncharacterized protein</fullName>
    </submittedName>
</protein>
<dbReference type="EnsemblMetazoa" id="SCAU016903-RA">
    <property type="protein sequence ID" value="SCAU016903-PA"/>
    <property type="gene ID" value="SCAU016903"/>
</dbReference>
<dbReference type="SUPFAM" id="SSF47565">
    <property type="entry name" value="Insect pheromone/odorant-binding proteins"/>
    <property type="match status" value="1"/>
</dbReference>
<proteinExistence type="predicted"/>
<dbReference type="InterPro" id="IPR006170">
    <property type="entry name" value="PBP/GOBP"/>
</dbReference>
<evidence type="ECO:0000313" key="2">
    <source>
        <dbReference type="EnsemblMetazoa" id="SCAU016903-PA"/>
    </source>
</evidence>
<dbReference type="SMART" id="SM00708">
    <property type="entry name" value="PhBP"/>
    <property type="match status" value="1"/>
</dbReference>